<dbReference type="AlphaFoldDB" id="A0A0D8HKS1"/>
<sequence length="376" mass="40663">MEIETQERGNVANLTQNGRLLIIPEQLHAIVPGGIGAFTHNILAELAPLLIRSGVDCEIFGSKWQGSSPDPFGEYGVKYSNAIVHNRILNRLWDYSNFSTPKGFDRLLSLSIAGPLRGGPSSKVYTIYDLAHRIVPETLTPRGVVWHEARLQKILNSTSSVITISNRSLDDLVDAGFDRDRITLVPPGSDHLPIADLLGADDLLRRVGVSSPFILSVGTMEPRKNLHRVIKALQMARPLLGGEFPLVVVGPSGWGEAIAPTKGVHLVGRVDASILAGLYQRASALVYVPFFEGFGLPPIEAMASATPVVASLLPSTSSENSVIVDPYSIEDISRGIVEVVTDSKVSSRVVREGLITISAMKWSQSALTIGRQFYGI</sequence>
<dbReference type="Gene3D" id="3.40.50.2000">
    <property type="entry name" value="Glycogen Phosphorylase B"/>
    <property type="match status" value="1"/>
</dbReference>
<dbReference type="Proteomes" id="UP000032360">
    <property type="component" value="Unassembled WGS sequence"/>
</dbReference>
<dbReference type="Pfam" id="PF00534">
    <property type="entry name" value="Glycos_transf_1"/>
    <property type="match status" value="1"/>
</dbReference>
<reference evidence="3 4" key="1">
    <citation type="submission" date="2015-01" db="EMBL/GenBank/DDBJ databases">
        <title>Draft genome of the acidophilic iron oxidizer Acidithrix ferrooxidans strain Py-F3.</title>
        <authorList>
            <person name="Poehlein A."/>
            <person name="Eisen S."/>
            <person name="Schloemann M."/>
            <person name="Johnson B.D."/>
            <person name="Daniel R."/>
            <person name="Muehling M."/>
        </authorList>
    </citation>
    <scope>NUCLEOTIDE SEQUENCE [LARGE SCALE GENOMIC DNA]</scope>
    <source>
        <strain evidence="3 4">Py-F3</strain>
    </source>
</reference>
<evidence type="ECO:0000256" key="1">
    <source>
        <dbReference type="ARBA" id="ARBA00022679"/>
    </source>
</evidence>
<dbReference type="GO" id="GO:0009103">
    <property type="term" value="P:lipopolysaccharide biosynthetic process"/>
    <property type="evidence" value="ECO:0007669"/>
    <property type="project" value="TreeGrafter"/>
</dbReference>
<gene>
    <name evidence="3" type="primary">mshA1</name>
    <name evidence="3" type="ORF">AXFE_07300</name>
</gene>
<evidence type="ECO:0000313" key="3">
    <source>
        <dbReference type="EMBL" id="KJF18342.1"/>
    </source>
</evidence>
<comment type="caution">
    <text evidence="3">The sequence shown here is derived from an EMBL/GenBank/DDBJ whole genome shotgun (WGS) entry which is preliminary data.</text>
</comment>
<feature type="domain" description="Glycosyl transferase family 1" evidence="2">
    <location>
        <begin position="211"/>
        <end position="350"/>
    </location>
</feature>
<dbReference type="InterPro" id="IPR001296">
    <property type="entry name" value="Glyco_trans_1"/>
</dbReference>
<name>A0A0D8HKS1_9ACTN</name>
<keyword evidence="1 3" id="KW-0808">Transferase</keyword>
<dbReference type="OrthoDB" id="9801609at2"/>
<dbReference type="RefSeq" id="WP_052604498.1">
    <property type="nucleotide sequence ID" value="NZ_JXYS01000018.1"/>
</dbReference>
<dbReference type="PANTHER" id="PTHR46401:SF2">
    <property type="entry name" value="GLYCOSYLTRANSFERASE WBBK-RELATED"/>
    <property type="match status" value="1"/>
</dbReference>
<dbReference type="EC" id="2.4.1.250" evidence="3"/>
<dbReference type="PANTHER" id="PTHR46401">
    <property type="entry name" value="GLYCOSYLTRANSFERASE WBBK-RELATED"/>
    <property type="match status" value="1"/>
</dbReference>
<proteinExistence type="predicted"/>
<keyword evidence="4" id="KW-1185">Reference proteome</keyword>
<dbReference type="GO" id="GO:0102710">
    <property type="term" value="F:D-inositol-3-phosphate glycosyltransferase activity"/>
    <property type="evidence" value="ECO:0007669"/>
    <property type="project" value="UniProtKB-EC"/>
</dbReference>
<evidence type="ECO:0000259" key="2">
    <source>
        <dbReference type="Pfam" id="PF00534"/>
    </source>
</evidence>
<dbReference type="SUPFAM" id="SSF53756">
    <property type="entry name" value="UDP-Glycosyltransferase/glycogen phosphorylase"/>
    <property type="match status" value="1"/>
</dbReference>
<dbReference type="EMBL" id="JXYS01000018">
    <property type="protein sequence ID" value="KJF18342.1"/>
    <property type="molecule type" value="Genomic_DNA"/>
</dbReference>
<organism evidence="3 4">
    <name type="scientific">Acidithrix ferrooxidans</name>
    <dbReference type="NCBI Taxonomy" id="1280514"/>
    <lineage>
        <taxon>Bacteria</taxon>
        <taxon>Bacillati</taxon>
        <taxon>Actinomycetota</taxon>
        <taxon>Acidimicrobiia</taxon>
        <taxon>Acidimicrobiales</taxon>
        <taxon>Acidimicrobiaceae</taxon>
        <taxon>Acidithrix</taxon>
    </lineage>
</organism>
<accession>A0A0D8HKS1</accession>
<dbReference type="STRING" id="1280514.AXFE_07300"/>
<evidence type="ECO:0000313" key="4">
    <source>
        <dbReference type="Proteomes" id="UP000032360"/>
    </source>
</evidence>
<protein>
    <submittedName>
        <fullName evidence="3">D-inositol-3-phosphate glycosyltransferase</fullName>
        <ecNumber evidence="3">2.4.1.250</ecNumber>
    </submittedName>
</protein>
<dbReference type="CDD" id="cd03809">
    <property type="entry name" value="GT4_MtfB-like"/>
    <property type="match status" value="1"/>
</dbReference>
<keyword evidence="3" id="KW-0328">Glycosyltransferase</keyword>